<dbReference type="InterPro" id="IPR003156">
    <property type="entry name" value="DHHA1_dom"/>
</dbReference>
<evidence type="ECO:0000256" key="8">
    <source>
        <dbReference type="ARBA" id="ARBA00022598"/>
    </source>
</evidence>
<keyword evidence="16" id="KW-0496">Mitochondrion</keyword>
<dbReference type="Pfam" id="PF01411">
    <property type="entry name" value="tRNA-synt_2c"/>
    <property type="match status" value="1"/>
</dbReference>
<evidence type="ECO:0000256" key="6">
    <source>
        <dbReference type="ARBA" id="ARBA00022490"/>
    </source>
</evidence>
<keyword evidence="10 21" id="KW-0547">Nucleotide-binding</keyword>
<evidence type="ECO:0000256" key="5">
    <source>
        <dbReference type="ARBA" id="ARBA00017959"/>
    </source>
</evidence>
<dbReference type="InterPro" id="IPR050058">
    <property type="entry name" value="Ala-tRNA_ligase"/>
</dbReference>
<dbReference type="SUPFAM" id="SSF55186">
    <property type="entry name" value="ThrRS/AlaRS common domain"/>
    <property type="match status" value="1"/>
</dbReference>
<keyword evidence="22" id="KW-0175">Coiled coil</keyword>
<comment type="similarity">
    <text evidence="3">Belongs to the mitochondrion-specific ribosomal protein mS23 family.</text>
</comment>
<keyword evidence="7 21" id="KW-0820">tRNA-binding</keyword>
<comment type="similarity">
    <text evidence="2">Belongs to the class-II aminoacyl-tRNA synthetase family. Alax-L subfamily.</text>
</comment>
<dbReference type="InterPro" id="IPR018165">
    <property type="entry name" value="Ala-tRNA-synth_IIc_core"/>
</dbReference>
<dbReference type="GO" id="GO:0008270">
    <property type="term" value="F:zinc ion binding"/>
    <property type="evidence" value="ECO:0007669"/>
    <property type="project" value="UniProtKB-UniRule"/>
</dbReference>
<keyword evidence="18" id="KW-0687">Ribonucleoprotein</keyword>
<accession>W2SYD2</accession>
<evidence type="ECO:0000256" key="21">
    <source>
        <dbReference type="HAMAP-Rule" id="MF_03133"/>
    </source>
</evidence>
<dbReference type="SUPFAM" id="SSF50447">
    <property type="entry name" value="Translation proteins"/>
    <property type="match status" value="1"/>
</dbReference>
<evidence type="ECO:0000256" key="3">
    <source>
        <dbReference type="ARBA" id="ARBA00009864"/>
    </source>
</evidence>
<dbReference type="NCBIfam" id="TIGR00344">
    <property type="entry name" value="alaS"/>
    <property type="match status" value="1"/>
</dbReference>
<dbReference type="InterPro" id="IPR023033">
    <property type="entry name" value="Ala_tRNA_ligase_euk/bac"/>
</dbReference>
<evidence type="ECO:0000256" key="10">
    <source>
        <dbReference type="ARBA" id="ARBA00022741"/>
    </source>
</evidence>
<dbReference type="InterPro" id="IPR012947">
    <property type="entry name" value="tRNA_SAD"/>
</dbReference>
<dbReference type="Pfam" id="PF10484">
    <property type="entry name" value="MRP-S23"/>
    <property type="match status" value="1"/>
</dbReference>
<dbReference type="Gene3D" id="3.30.980.10">
    <property type="entry name" value="Threonyl-trna Synthetase, Chain A, domain 2"/>
    <property type="match status" value="1"/>
</dbReference>
<dbReference type="GO" id="GO:0005840">
    <property type="term" value="C:ribosome"/>
    <property type="evidence" value="ECO:0007669"/>
    <property type="project" value="InterPro"/>
</dbReference>
<evidence type="ECO:0000313" key="25">
    <source>
        <dbReference type="Proteomes" id="UP000053676"/>
    </source>
</evidence>
<feature type="binding site" evidence="21">
    <location>
        <position position="762"/>
    </location>
    <ligand>
        <name>Zn(2+)</name>
        <dbReference type="ChEBI" id="CHEBI:29105"/>
    </ligand>
</feature>
<dbReference type="PROSITE" id="PS50860">
    <property type="entry name" value="AA_TRNA_LIGASE_II_ALA"/>
    <property type="match status" value="1"/>
</dbReference>
<dbReference type="InterPro" id="IPR059242">
    <property type="entry name" value="mS23_dom"/>
</dbReference>
<feature type="domain" description="Alanyl-transfer RNA synthetases family profile" evidence="23">
    <location>
        <begin position="155"/>
        <end position="919"/>
    </location>
</feature>
<dbReference type="GO" id="GO:0004813">
    <property type="term" value="F:alanine-tRNA ligase activity"/>
    <property type="evidence" value="ECO:0007669"/>
    <property type="project" value="UniProtKB-UniRule"/>
</dbReference>
<dbReference type="Gene3D" id="2.40.30.130">
    <property type="match status" value="1"/>
</dbReference>
<dbReference type="GO" id="GO:0006419">
    <property type="term" value="P:alanyl-tRNA aminoacylation"/>
    <property type="evidence" value="ECO:0007669"/>
    <property type="project" value="InterPro"/>
</dbReference>
<keyword evidence="25" id="KW-1185">Reference proteome</keyword>
<dbReference type="EMBL" id="KI660422">
    <property type="protein sequence ID" value="ETN73632.1"/>
    <property type="molecule type" value="Genomic_DNA"/>
</dbReference>
<protein>
    <recommendedName>
        <fullName evidence="5">Alanine--tRNA ligase</fullName>
        <ecNumber evidence="4">6.1.1.7</ecNumber>
    </recommendedName>
    <alternativeName>
        <fullName evidence="19">Small ribosomal subunit protein mS23</fullName>
    </alternativeName>
</protein>
<feature type="coiled-coil region" evidence="22">
    <location>
        <begin position="971"/>
        <end position="1014"/>
    </location>
</feature>
<dbReference type="CDD" id="cd23701">
    <property type="entry name" value="At1g26750"/>
    <property type="match status" value="1"/>
</dbReference>
<dbReference type="GO" id="GO:0005739">
    <property type="term" value="C:mitochondrion"/>
    <property type="evidence" value="ECO:0007669"/>
    <property type="project" value="TreeGrafter"/>
</dbReference>
<keyword evidence="17 21" id="KW-0030">Aminoacyl-tRNA synthetase</keyword>
<dbReference type="FunFam" id="3.10.310.40:FF:000002">
    <property type="entry name" value="alanine--tRNA ligase, cytoplasmic"/>
    <property type="match status" value="1"/>
</dbReference>
<keyword evidence="15" id="KW-0689">Ribosomal protein</keyword>
<comment type="cofactor">
    <cofactor evidence="21">
        <name>Zn(2+)</name>
        <dbReference type="ChEBI" id="CHEBI:29105"/>
    </cofactor>
    <text evidence="21">Binds 1 zinc ion per subunit.</text>
</comment>
<comment type="subunit">
    <text evidence="21">Monomer.</text>
</comment>
<dbReference type="Proteomes" id="UP000053676">
    <property type="component" value="Unassembled WGS sequence"/>
</dbReference>
<evidence type="ECO:0000256" key="16">
    <source>
        <dbReference type="ARBA" id="ARBA00023128"/>
    </source>
</evidence>
<dbReference type="PANTHER" id="PTHR11777:SF9">
    <property type="entry name" value="ALANINE--TRNA LIGASE, CYTOPLASMIC"/>
    <property type="match status" value="1"/>
</dbReference>
<dbReference type="KEGG" id="nai:NECAME_00719"/>
<dbReference type="CDD" id="cd00673">
    <property type="entry name" value="AlaRS_core"/>
    <property type="match status" value="1"/>
</dbReference>
<keyword evidence="12 21" id="KW-0067">ATP-binding</keyword>
<dbReference type="SUPFAM" id="SSF55681">
    <property type="entry name" value="Class II aaRS and biotin synthetases"/>
    <property type="match status" value="1"/>
</dbReference>
<dbReference type="STRING" id="51031.W2SYD2"/>
<dbReference type="InterPro" id="IPR023611">
    <property type="entry name" value="mS23_dom_met"/>
</dbReference>
<dbReference type="InterPro" id="IPR045864">
    <property type="entry name" value="aa-tRNA-synth_II/BPL/LPL"/>
</dbReference>
<dbReference type="HAMAP" id="MF_00036_B">
    <property type="entry name" value="Ala_tRNA_synth_B"/>
    <property type="match status" value="1"/>
</dbReference>
<evidence type="ECO:0000256" key="11">
    <source>
        <dbReference type="ARBA" id="ARBA00022833"/>
    </source>
</evidence>
<feature type="binding site" evidence="21">
    <location>
        <position position="758"/>
    </location>
    <ligand>
        <name>Zn(2+)</name>
        <dbReference type="ChEBI" id="CHEBI:29105"/>
    </ligand>
</feature>
<dbReference type="Pfam" id="PF02272">
    <property type="entry name" value="DHHA1"/>
    <property type="match status" value="1"/>
</dbReference>
<dbReference type="EC" id="6.1.1.7" evidence="4"/>
<evidence type="ECO:0000256" key="9">
    <source>
        <dbReference type="ARBA" id="ARBA00022723"/>
    </source>
</evidence>
<evidence type="ECO:0000256" key="15">
    <source>
        <dbReference type="ARBA" id="ARBA00022980"/>
    </source>
</evidence>
<dbReference type="PRINTS" id="PR00980">
    <property type="entry name" value="TRNASYNTHALA"/>
</dbReference>
<dbReference type="Gene3D" id="3.10.310.40">
    <property type="match status" value="1"/>
</dbReference>
<evidence type="ECO:0000256" key="17">
    <source>
        <dbReference type="ARBA" id="ARBA00023146"/>
    </source>
</evidence>
<dbReference type="FunFam" id="3.30.930.10:FF:000011">
    <property type="entry name" value="Alanine--tRNA ligase, cytoplasmic"/>
    <property type="match status" value="1"/>
</dbReference>
<evidence type="ECO:0000313" key="24">
    <source>
        <dbReference type="EMBL" id="ETN73632.1"/>
    </source>
</evidence>
<keyword evidence="8 21" id="KW-0436">Ligase</keyword>
<keyword evidence="13 21" id="KW-0694">RNA-binding</keyword>
<evidence type="ECO:0000256" key="12">
    <source>
        <dbReference type="ARBA" id="ARBA00022840"/>
    </source>
</evidence>
<evidence type="ECO:0000256" key="13">
    <source>
        <dbReference type="ARBA" id="ARBA00022884"/>
    </source>
</evidence>
<evidence type="ECO:0000256" key="14">
    <source>
        <dbReference type="ARBA" id="ARBA00022917"/>
    </source>
</evidence>
<comment type="domain">
    <text evidence="21">Consists of three domains; the N-terminal catalytic domain, the editing domain and the C-terminal C-Ala domain. The editing domain removes incorrectly charged amino acids, while the C-Ala domain, along with tRNA(Ala), serves as a bridge to cooperatively bring together the editing and aminoacylation centers thus stimulating deacylation of misacylated tRNAs.</text>
</comment>
<evidence type="ECO:0000256" key="4">
    <source>
        <dbReference type="ARBA" id="ARBA00013168"/>
    </source>
</evidence>
<keyword evidence="14 21" id="KW-0648">Protein biosynthesis</keyword>
<feature type="binding site" evidence="21">
    <location>
        <position position="876"/>
    </location>
    <ligand>
        <name>Zn(2+)</name>
        <dbReference type="ChEBI" id="CHEBI:29105"/>
    </ligand>
</feature>
<comment type="subcellular location">
    <subcellularLocation>
        <location evidence="1">Mitochondrion</location>
    </subcellularLocation>
</comment>
<dbReference type="InterPro" id="IPR002318">
    <property type="entry name" value="Ala-tRNA-lgiase_IIc"/>
</dbReference>
<dbReference type="InterPro" id="IPR009000">
    <property type="entry name" value="Transl_B-barrel_sf"/>
</dbReference>
<keyword evidence="6" id="KW-0963">Cytoplasm</keyword>
<sequence length="1119" mass="124335">MASSITRAERSGNIFYRITGLIRSGQLAWAERPLWYDVYIAHPPLEAHDWNTKHPKYDEPVRKIFYSEDIVRAAFYKKYRGGVINLEHGRESLAQQFINECEAVKSEQEGKENLTHDELFRRTEQRIKDLGVELKINEVFLNFLTIHCCSEFSLMYLSFVRSTFIEYFKQKRAHTYMHSSSVIPHDDPTLLFANAGMNQFKPLFLGVADPNSDLAKLKRAVNTQKCIRAGGKHNDLDDVGKDVYHHTFFEMLGNWSFGDYFKKEIITWAWELLTEVYGIPADRLYVSYFGGDDSAGVPADEEAKSIWLSLGMPENRILPFGMKDNFWEMGDVGPCGPCSEIHYDRVGGRDASHLVNADDPMVVEIWNLVFIQFNREESGVLRPLPAKHIDCGLGLERLIAVIQNKTSNYDTDVFQPIFKAIQEGTGVREYTGNVGADDTDGVDMAYRVVADHIRTLTIALADGGRPDNTGRGYVLRRVLRRGVRYATEKLNAQPEFFASLVPVVINILGDTFPELRRDPETIQDIINDEEKQFLKTLNRGRVLFQRAVAGLTADQKTFPGDVAWRLYDTYGFPADLTQLMAEEKGLTIDQVVFEECKKKAVEMSAAGAGKFRDTLDLDVHALAELQKRGIPPTDDSSKYNYHADGATDGSAKYKFSYCTGKILAIRSEGKFVDSIGSGVEGAILLDKTNFYAEQGGQIYDTGVLCKVDEEGSEFVVSNCQVRGGYIVLVGSANGNLSVGDNVIQNFDEDRRSLIMKNHTGTHVLNHALRCVLADSDQKGSLVAPDRLRFDFTNKQAMTVKQVKETEVIAQAIINTRQPVYAREAPLAQAREISGLRAMFDENYPDPVRVVSVGVPVEQLLNDPKSGAGLKTTVEFCGGTHLHNVGHIGSLVISSEEAIAKGIRRIVALTGPEAERAINRADRLASRAKALCDEICADKGIALDSEKFKATAKRIQELIDEINGAQLPYWRKDAMREQCKTAQKTLDGYKKLADAAVAEKVLSEAKELAQNDQKEVIVHVFSAGASSKVLDNALKQLKTTKAVMGFSVNEESGKVLVLAKVDKSLVEIGLKANLWVNEVCTILGGRGGGKDANAQATGENINRLEEAVALARKFAQMTIA</sequence>
<evidence type="ECO:0000256" key="19">
    <source>
        <dbReference type="ARBA" id="ARBA00035137"/>
    </source>
</evidence>
<dbReference type="SUPFAM" id="SSF101353">
    <property type="entry name" value="Putative anticodon-binding domain of alanyl-tRNA synthetase (AlaRS)"/>
    <property type="match status" value="1"/>
</dbReference>
<dbReference type="InterPro" id="IPR018162">
    <property type="entry name" value="Ala-tRNA-ligase_IIc_anticod-bd"/>
</dbReference>
<dbReference type="OMA" id="NKKDNFW"/>
<gene>
    <name evidence="24" type="ORF">NECAME_00719</name>
</gene>
<reference evidence="25" key="1">
    <citation type="journal article" date="2014" name="Nat. Genet.">
        <title>Genome of the human hookworm Necator americanus.</title>
        <authorList>
            <person name="Tang Y.T."/>
            <person name="Gao X."/>
            <person name="Rosa B.A."/>
            <person name="Abubucker S."/>
            <person name="Hallsworth-Pepin K."/>
            <person name="Martin J."/>
            <person name="Tyagi R."/>
            <person name="Heizer E."/>
            <person name="Zhang X."/>
            <person name="Bhonagiri-Palsikar V."/>
            <person name="Minx P."/>
            <person name="Warren W.C."/>
            <person name="Wang Q."/>
            <person name="Zhan B."/>
            <person name="Hotez P.J."/>
            <person name="Sternberg P.W."/>
            <person name="Dougall A."/>
            <person name="Gaze S.T."/>
            <person name="Mulvenna J."/>
            <person name="Sotillo J."/>
            <person name="Ranganathan S."/>
            <person name="Rabelo E.M."/>
            <person name="Wilson R.K."/>
            <person name="Felgner P.L."/>
            <person name="Bethony J."/>
            <person name="Hawdon J.M."/>
            <person name="Gasser R.B."/>
            <person name="Loukas A."/>
            <person name="Mitreva M."/>
        </authorList>
    </citation>
    <scope>NUCLEOTIDE SEQUENCE [LARGE SCALE GENOMIC DNA]</scope>
</reference>
<evidence type="ECO:0000256" key="7">
    <source>
        <dbReference type="ARBA" id="ARBA00022555"/>
    </source>
</evidence>
<dbReference type="PANTHER" id="PTHR11777">
    <property type="entry name" value="ALANYL-TRNA SYNTHETASE"/>
    <property type="match status" value="1"/>
</dbReference>
<evidence type="ECO:0000256" key="18">
    <source>
        <dbReference type="ARBA" id="ARBA00023274"/>
    </source>
</evidence>
<dbReference type="FunFam" id="3.30.980.10:FF:000004">
    <property type="entry name" value="Alanine--tRNA ligase, cytoplasmic"/>
    <property type="match status" value="1"/>
</dbReference>
<comment type="catalytic activity">
    <reaction evidence="20 21">
        <text>tRNA(Ala) + L-alanine + ATP = L-alanyl-tRNA(Ala) + AMP + diphosphate</text>
        <dbReference type="Rhea" id="RHEA:12540"/>
        <dbReference type="Rhea" id="RHEA-COMP:9657"/>
        <dbReference type="Rhea" id="RHEA-COMP:9923"/>
        <dbReference type="ChEBI" id="CHEBI:30616"/>
        <dbReference type="ChEBI" id="CHEBI:33019"/>
        <dbReference type="ChEBI" id="CHEBI:57972"/>
        <dbReference type="ChEBI" id="CHEBI:78442"/>
        <dbReference type="ChEBI" id="CHEBI:78497"/>
        <dbReference type="ChEBI" id="CHEBI:456215"/>
        <dbReference type="EC" id="6.1.1.7"/>
    </reaction>
</comment>
<evidence type="ECO:0000256" key="20">
    <source>
        <dbReference type="ARBA" id="ARBA00048300"/>
    </source>
</evidence>
<keyword evidence="11 21" id="KW-0862">Zinc</keyword>
<dbReference type="InterPro" id="IPR018164">
    <property type="entry name" value="Ala-tRNA-synth_IIc_N"/>
</dbReference>
<comment type="function">
    <text evidence="21">Catalyzes the attachment of alanine to tRNA(Ala) in a two-step reaction: alanine is first activated by ATP to form Ala-AMP and then transferred to the acceptor end of tRNA(Ala). Also edits incorrectly charged tRNA(Ala) via its editing domain.</text>
</comment>
<dbReference type="GO" id="GO:0005524">
    <property type="term" value="F:ATP binding"/>
    <property type="evidence" value="ECO:0007669"/>
    <property type="project" value="UniProtKB-UniRule"/>
</dbReference>
<evidence type="ECO:0000259" key="23">
    <source>
        <dbReference type="PROSITE" id="PS50860"/>
    </source>
</evidence>
<dbReference type="Pfam" id="PF07973">
    <property type="entry name" value="tRNA_SAD"/>
    <property type="match status" value="1"/>
</dbReference>
<evidence type="ECO:0000256" key="1">
    <source>
        <dbReference type="ARBA" id="ARBA00004173"/>
    </source>
</evidence>
<dbReference type="GO" id="GO:0003735">
    <property type="term" value="F:structural constituent of ribosome"/>
    <property type="evidence" value="ECO:0007669"/>
    <property type="project" value="InterPro"/>
</dbReference>
<dbReference type="AlphaFoldDB" id="W2SYD2"/>
<dbReference type="GO" id="GO:0000049">
    <property type="term" value="F:tRNA binding"/>
    <property type="evidence" value="ECO:0007669"/>
    <property type="project" value="UniProtKB-KW"/>
</dbReference>
<dbReference type="OrthoDB" id="2423964at2759"/>
<proteinExistence type="inferred from homology"/>
<organism evidence="24 25">
    <name type="scientific">Necator americanus</name>
    <name type="common">Human hookworm</name>
    <dbReference type="NCBI Taxonomy" id="51031"/>
    <lineage>
        <taxon>Eukaryota</taxon>
        <taxon>Metazoa</taxon>
        <taxon>Ecdysozoa</taxon>
        <taxon>Nematoda</taxon>
        <taxon>Chromadorea</taxon>
        <taxon>Rhabditida</taxon>
        <taxon>Rhabditina</taxon>
        <taxon>Rhabditomorpha</taxon>
        <taxon>Strongyloidea</taxon>
        <taxon>Ancylostomatidae</taxon>
        <taxon>Bunostominae</taxon>
        <taxon>Necator</taxon>
    </lineage>
</organism>
<keyword evidence="9 21" id="KW-0479">Metal-binding</keyword>
<dbReference type="GO" id="GO:0002161">
    <property type="term" value="F:aminoacyl-tRNA deacylase activity"/>
    <property type="evidence" value="ECO:0007669"/>
    <property type="project" value="TreeGrafter"/>
</dbReference>
<dbReference type="InterPro" id="IPR018163">
    <property type="entry name" value="Thr/Ala-tRNA-synth_IIc_edit"/>
</dbReference>
<evidence type="ECO:0000256" key="2">
    <source>
        <dbReference type="ARBA" id="ARBA00008429"/>
    </source>
</evidence>
<evidence type="ECO:0000256" key="22">
    <source>
        <dbReference type="SAM" id="Coils"/>
    </source>
</evidence>
<dbReference type="Gene3D" id="3.30.930.10">
    <property type="entry name" value="Bira Bifunctional Protein, Domain 2"/>
    <property type="match status" value="1"/>
</dbReference>
<feature type="binding site" evidence="21">
    <location>
        <position position="880"/>
    </location>
    <ligand>
        <name>Zn(2+)</name>
        <dbReference type="ChEBI" id="CHEBI:29105"/>
    </ligand>
</feature>
<name>W2SYD2_NECAM</name>
<dbReference type="SMART" id="SM00863">
    <property type="entry name" value="tRNA_SAD"/>
    <property type="match status" value="1"/>
</dbReference>